<dbReference type="SUPFAM" id="SSF48208">
    <property type="entry name" value="Six-hairpin glycosidases"/>
    <property type="match status" value="1"/>
</dbReference>
<organism evidence="17 18">
    <name type="scientific">Cavenderia fasciculata</name>
    <name type="common">Slime mold</name>
    <name type="synonym">Dictyostelium fasciculatum</name>
    <dbReference type="NCBI Taxonomy" id="261658"/>
    <lineage>
        <taxon>Eukaryota</taxon>
        <taxon>Amoebozoa</taxon>
        <taxon>Evosea</taxon>
        <taxon>Eumycetozoa</taxon>
        <taxon>Dictyostelia</taxon>
        <taxon>Acytosteliales</taxon>
        <taxon>Cavenderiaceae</taxon>
        <taxon>Cavenderia</taxon>
    </lineage>
</organism>
<dbReference type="InterPro" id="IPR012341">
    <property type="entry name" value="6hp_glycosidase-like_sf"/>
</dbReference>
<comment type="similarity">
    <text evidence="3 14">Belongs to the glycosyl hydrolase 63 family.</text>
</comment>
<keyword evidence="9" id="KW-1133">Transmembrane helix</keyword>
<keyword evidence="12 14" id="KW-0326">Glycosidase</keyword>
<evidence type="ECO:0000256" key="5">
    <source>
        <dbReference type="ARBA" id="ARBA00022729"/>
    </source>
</evidence>
<evidence type="ECO:0000256" key="6">
    <source>
        <dbReference type="ARBA" id="ARBA00022801"/>
    </source>
</evidence>
<keyword evidence="7 14" id="KW-0256">Endoplasmic reticulum</keyword>
<name>F4PJM8_CACFS</name>
<evidence type="ECO:0000256" key="10">
    <source>
        <dbReference type="ARBA" id="ARBA00023136"/>
    </source>
</evidence>
<comment type="similarity">
    <text evidence="2">Belongs to the prespore-cell-inducing factor family.</text>
</comment>
<evidence type="ECO:0000256" key="15">
    <source>
        <dbReference type="SAM" id="SignalP"/>
    </source>
</evidence>
<sequence length="1506" mass="169691">MIKYFLIILLLLPIVIYCQEVLMKVSIFDHHPAVDGNFEPPTAGKVTRGMVKSSLDIKSKIPELVSLDPANKINIGGNMYVPQNFKYFFSPDYTPSKINRYLNTSILLAKKGDYYEYKNDFFFPIDGTSSAKLGFDAEGYKLYYDVPNANQYHNYHFCLKMNSFFKFRLTSPPMQFNFRGDDDVWVYINNKLAMDLGGLHYYADGSIVFDTMKAQELGLTDDGVYSFDFYYCERQTTGSHMGFQINFPLDCSQTDYCGVCNGAGECCDVNKACVKYAGNKCMDAKCPAWNTNIPDLSQMSNYCVYTNRSYDSMNDKCSFYTCDPATGNPKKNPSPCDKLPCQSSTCTNGAVGCVYTPTCVPANSCEVVKCAADGVTCNRSPKTCTSTDVCKKYSCDTSRPDGCTSQPTCPTVIVENGVVNKCKYGTCNPANTTNPCVINEIANCNDCSGTPNPCQVLDKCISATGKWTFKDNPEINDNDPCNKDLCDIATGVITHPYIACPGTCSRCNASDGAYACKLVNSLCEDSNACTTNTCSTNGTCLFDPIKCPADPDKCSFYTCDKTKGCTLQSVTCPDEGNCQVGYCDKSMGCLLRPRNCTTAAYCLEGYCDERLGCLSLNRTCTPNRPQCQVGICNNQTETCEYHDRDPYPFVCKTAAVVSTAVIAGVVVAGAVALGLAVFGGKKGYDYWKTQRAGKIGAANANPFKRCSGVRGSRRWDNVIETGKEGLNEKLYWGTYKPHLYHALKSRSKQPITAGLIWSVPNIDKLYTRYLHRVGGQAIDGVERYEWIRHDGYNYGEQEIEDKAGNLKLIISFIKKDKTNWSVRVSGSQLNTTKPVPMTSLFYYIQDESMTDQKDGKGLTYSQTDGVSKGEKDVYIDGSHPELGRYTMTLSNLDATNTPKSSMFLDTQPSVQDWRYYGQSETSDNRWDIPTVMFDESTKEHIQSYYSKWLSSEKKQQTVFVPTLPNIVEKNSNLLVVQRVLTAPFNVEISFTCHGEKELSQAKLKETFTKISRTNFDEIWDQHNRKFETKYELKFPVNKFVTDEYRKFGKIVLSNMFGGIGFWSGNIQYRDPITNKIQIAPDSTLFGTTPSRAIFGRPFLWDEGLHQLVVGHFDSDMSLEILSSWLNTMDANGWIAHDQILDREIASFALENNKNEDIVQSPRVLNPPTILMAIDRLIDQVYQCLQGTSNTQSTVTSDCKNESARILEFLRAAYPRLGKYYQYFWDTLESDKVPKLFSWKMDHLSKSNLKNGTAVLIASGMTDYPRCNFGSCNSQNELFEQEENYLHLDAAAWVAYAAGRMARIAETIKESSQDYRNDKSVVLEQLKKYHWDPYTSKYYDVKITTTKPTIKVEKVDVYGILNFMPLLLGLEDSNDRYLLDKLNAVKDIRGLWSRHGLRSLAVRDPYFNSNNHEWRGAIWINYNYILTNAIHTKYMVEPPKAAKISFYETYHSLRHNLVHNVYLVYRDSGFIWEQYHSIEGNGQGAHPFCGSTSLVLLILSDQFSLTI</sequence>
<reference evidence="18" key="1">
    <citation type="journal article" date="2011" name="Genome Res.">
        <title>Phylogeny-wide analysis of social amoeba genomes highlights ancient origins for complex intercellular communication.</title>
        <authorList>
            <person name="Heidel A.J."/>
            <person name="Lawal H.M."/>
            <person name="Felder M."/>
            <person name="Schilde C."/>
            <person name="Helps N.R."/>
            <person name="Tunggal B."/>
            <person name="Rivero F."/>
            <person name="John U."/>
            <person name="Schleicher M."/>
            <person name="Eichinger L."/>
            <person name="Platzer M."/>
            <person name="Noegel A.A."/>
            <person name="Schaap P."/>
            <person name="Gloeckner G."/>
        </authorList>
    </citation>
    <scope>NUCLEOTIDE SEQUENCE [LARGE SCALE GENOMIC DNA]</scope>
    <source>
        <strain evidence="18">SH3</strain>
    </source>
</reference>
<dbReference type="GO" id="GO:0005789">
    <property type="term" value="C:endoplasmic reticulum membrane"/>
    <property type="evidence" value="ECO:0007669"/>
    <property type="project" value="UniProtKB-SubCell"/>
</dbReference>
<dbReference type="PANTHER" id="PTHR10412:SF11">
    <property type="entry name" value="MANNOSYL-OLIGOSACCHARIDE GLUCOSIDASE"/>
    <property type="match status" value="1"/>
</dbReference>
<feature type="signal peptide" evidence="15">
    <location>
        <begin position="1"/>
        <end position="18"/>
    </location>
</feature>
<comment type="function">
    <text evidence="14">Cleaves the distal alpha 1,2-linked glucose residue from the Glc(3)Man(9)GlcNAc(2) oligosaccharide precursor.</text>
</comment>
<dbReference type="PROSITE" id="PS51820">
    <property type="entry name" value="PA14"/>
    <property type="match status" value="1"/>
</dbReference>
<keyword evidence="4" id="KW-0812">Transmembrane</keyword>
<evidence type="ECO:0000256" key="14">
    <source>
        <dbReference type="RuleBase" id="RU368089"/>
    </source>
</evidence>
<dbReference type="GO" id="GO:0004573">
    <property type="term" value="F:Glc3Man9GlcNAc2 oligosaccharide glucosidase activity"/>
    <property type="evidence" value="ECO:0007669"/>
    <property type="project" value="UniProtKB-UniRule"/>
</dbReference>
<evidence type="ECO:0000313" key="17">
    <source>
        <dbReference type="EMBL" id="EGG23802.1"/>
    </source>
</evidence>
<comment type="catalytic activity">
    <reaction evidence="14">
        <text>N(4)-(alpha-D-Glc-(1-&gt;2)-alpha-D-Glc-(1-&gt;3)-alpha-D-Glc-(1-&gt;3)-alpha-D-Man-(1-&gt;2)-alpha-D-Man-(1-&gt;2)-alpha-D-Man-(1-&gt;3)-[alpha-D-Man-(1-&gt;2)-alpha-D-Man-(1-&gt;3)-[alpha-D-Man-(1-&gt;2)-alpha-D-Man-(1-&gt;6)]-alpha-D-Man-(1-&gt;6)]-beta-D-Man-(1-&gt;4)-beta-D-GlcNAc-(1-&gt;4)-beta-D-GlcNAc)-L-asparaginyl-[protein] + H2O = N(4)-(alpha-D-Glc-(1-&gt;3)-alpha-D-Glc-(1-&gt;3)-alpha-D-Man-(1-&gt;2)-alpha-D-Man-(1-&gt;2)-alpha-D-Man-(1-&gt;3)-[alpha-D-Man-(1-&gt;2)-alpha-D-Man-(1-&gt;3)-[alpha-D-Man-(1-&gt;2)-alpha-D-Man-(1-&gt;6)]-alpha-D-Man-(1-&gt;6)]-beta-D-Man-(1-&gt;4)-beta-D-GlcNAc-(1-&gt;4)-beta-D-GlcNAc)-L-asparaginyl-[protein] + beta-D-glucose</text>
        <dbReference type="Rhea" id="RHEA:55988"/>
        <dbReference type="Rhea" id="RHEA-COMP:12806"/>
        <dbReference type="Rhea" id="RHEA-COMP:14355"/>
        <dbReference type="ChEBI" id="CHEBI:15377"/>
        <dbReference type="ChEBI" id="CHEBI:15903"/>
        <dbReference type="ChEBI" id="CHEBI:59082"/>
        <dbReference type="ChEBI" id="CHEBI:132537"/>
        <dbReference type="EC" id="3.2.1.106"/>
    </reaction>
</comment>
<accession>F4PJM8</accession>
<evidence type="ECO:0000256" key="2">
    <source>
        <dbReference type="ARBA" id="ARBA00008709"/>
    </source>
</evidence>
<keyword evidence="11" id="KW-0325">Glycoprotein</keyword>
<feature type="domain" description="PA14" evidence="16">
    <location>
        <begin position="108"/>
        <end position="263"/>
    </location>
</feature>
<dbReference type="KEGG" id="dfa:DFA_05938"/>
<dbReference type="Gene3D" id="2.70.98.110">
    <property type="entry name" value="Glycosyl hydrolase family 63, N-terminal domain"/>
    <property type="match status" value="1"/>
</dbReference>
<dbReference type="GeneID" id="14876388"/>
<dbReference type="InterPro" id="IPR037524">
    <property type="entry name" value="PA14/GLEYA"/>
</dbReference>
<keyword evidence="18" id="KW-1185">Reference proteome</keyword>
<dbReference type="PANTHER" id="PTHR10412">
    <property type="entry name" value="MANNOSYL-OLIGOSACCHARIDE GLUCOSIDASE"/>
    <property type="match status" value="1"/>
</dbReference>
<dbReference type="InterPro" id="IPR031335">
    <property type="entry name" value="Glyco_hydro_63_C"/>
</dbReference>
<evidence type="ECO:0000256" key="3">
    <source>
        <dbReference type="ARBA" id="ARBA00010833"/>
    </source>
</evidence>
<dbReference type="OrthoDB" id="410058at2759"/>
<keyword evidence="6 14" id="KW-0378">Hydrolase</keyword>
<protein>
    <recommendedName>
        <fullName evidence="13 14">Mannosyl-oligosaccharide glucosidase</fullName>
        <ecNumber evidence="13 14">3.2.1.106</ecNumber>
    </recommendedName>
</protein>
<dbReference type="InterPro" id="IPR031631">
    <property type="entry name" value="Glyco_hydro_63N"/>
</dbReference>
<dbReference type="InterPro" id="IPR038518">
    <property type="entry name" value="Glyco_hydro_63N_sf"/>
</dbReference>
<dbReference type="Gene3D" id="1.50.10.10">
    <property type="match status" value="1"/>
</dbReference>
<dbReference type="Pfam" id="PF16923">
    <property type="entry name" value="Glyco_hydro_63N"/>
    <property type="match status" value="1"/>
</dbReference>
<feature type="chain" id="PRO_5003320122" description="Mannosyl-oligosaccharide glucosidase" evidence="15">
    <location>
        <begin position="19"/>
        <end position="1506"/>
    </location>
</feature>
<dbReference type="EC" id="3.2.1.106" evidence="13 14"/>
<keyword evidence="10" id="KW-0472">Membrane</keyword>
<evidence type="ECO:0000256" key="9">
    <source>
        <dbReference type="ARBA" id="ARBA00022989"/>
    </source>
</evidence>
<dbReference type="InterPro" id="IPR008928">
    <property type="entry name" value="6-hairpin_glycosidase_sf"/>
</dbReference>
<dbReference type="EMBL" id="GL883007">
    <property type="protein sequence ID" value="EGG23802.1"/>
    <property type="molecule type" value="Genomic_DNA"/>
</dbReference>
<dbReference type="Pfam" id="PF07691">
    <property type="entry name" value="PA14"/>
    <property type="match status" value="1"/>
</dbReference>
<gene>
    <name evidence="17" type="ORF">DFA_05938</name>
</gene>
<comment type="subcellular location">
    <subcellularLocation>
        <location evidence="1 14">Endoplasmic reticulum membrane</location>
        <topology evidence="1 14">Single-pass type II membrane protein</topology>
    </subcellularLocation>
</comment>
<evidence type="ECO:0000256" key="7">
    <source>
        <dbReference type="ARBA" id="ARBA00022824"/>
    </source>
</evidence>
<evidence type="ECO:0000256" key="1">
    <source>
        <dbReference type="ARBA" id="ARBA00004648"/>
    </source>
</evidence>
<dbReference type="STRING" id="1054147.F4PJM8"/>
<dbReference type="InterPro" id="IPR004888">
    <property type="entry name" value="Glycoside_hydrolase_63"/>
</dbReference>
<keyword evidence="8" id="KW-0735">Signal-anchor</keyword>
<evidence type="ECO:0000259" key="16">
    <source>
        <dbReference type="PROSITE" id="PS51820"/>
    </source>
</evidence>
<evidence type="ECO:0000256" key="4">
    <source>
        <dbReference type="ARBA" id="ARBA00022692"/>
    </source>
</evidence>
<dbReference type="GO" id="GO:0009311">
    <property type="term" value="P:oligosaccharide metabolic process"/>
    <property type="evidence" value="ECO:0007669"/>
    <property type="project" value="UniProtKB-UniRule"/>
</dbReference>
<evidence type="ECO:0000256" key="13">
    <source>
        <dbReference type="ARBA" id="ARBA00038888"/>
    </source>
</evidence>
<evidence type="ECO:0000256" key="8">
    <source>
        <dbReference type="ARBA" id="ARBA00022968"/>
    </source>
</evidence>
<evidence type="ECO:0000256" key="12">
    <source>
        <dbReference type="ARBA" id="ARBA00023295"/>
    </source>
</evidence>
<evidence type="ECO:0000313" key="18">
    <source>
        <dbReference type="Proteomes" id="UP000007797"/>
    </source>
</evidence>
<dbReference type="InterPro" id="IPR011658">
    <property type="entry name" value="PA14_dom"/>
</dbReference>
<dbReference type="RefSeq" id="XP_004361653.1">
    <property type="nucleotide sequence ID" value="XM_004361596.1"/>
</dbReference>
<dbReference type="Proteomes" id="UP000007797">
    <property type="component" value="Unassembled WGS sequence"/>
</dbReference>
<proteinExistence type="inferred from homology"/>
<dbReference type="NCBIfam" id="TIGR02148">
    <property type="entry name" value="Fibro_Slime"/>
    <property type="match status" value="1"/>
</dbReference>
<dbReference type="Pfam" id="PF03200">
    <property type="entry name" value="Glyco_hydro_63"/>
    <property type="match status" value="1"/>
</dbReference>
<evidence type="ECO:0000256" key="11">
    <source>
        <dbReference type="ARBA" id="ARBA00023180"/>
    </source>
</evidence>
<dbReference type="GO" id="GO:0006487">
    <property type="term" value="P:protein N-linked glycosylation"/>
    <property type="evidence" value="ECO:0007669"/>
    <property type="project" value="UniProtKB-UniRule"/>
</dbReference>
<dbReference type="InterPro" id="IPR011874">
    <property type="entry name" value="Fibro_Slime"/>
</dbReference>
<keyword evidence="5 15" id="KW-0732">Signal</keyword>